<name>A0A6P1ZG87_9BACT</name>
<dbReference type="Gene3D" id="3.20.20.70">
    <property type="entry name" value="Aldolase class I"/>
    <property type="match status" value="1"/>
</dbReference>
<evidence type="ECO:0000313" key="4">
    <source>
        <dbReference type="EMBL" id="QJT09771.1"/>
    </source>
</evidence>
<dbReference type="SUPFAM" id="SSF51569">
    <property type="entry name" value="Aldolase"/>
    <property type="match status" value="1"/>
</dbReference>
<dbReference type="PANTHER" id="PTHR30304">
    <property type="entry name" value="D-TAGATOSE-1,6-BISPHOSPHATE ALDOLASE"/>
    <property type="match status" value="1"/>
</dbReference>
<dbReference type="InterPro" id="IPR000771">
    <property type="entry name" value="FBA_II"/>
</dbReference>
<protein>
    <submittedName>
        <fullName evidence="4">Class II fructose-bisphosphate aldolase family protein</fullName>
    </submittedName>
</protein>
<comment type="cofactor">
    <cofactor evidence="3">
        <name>Zn(2+)</name>
        <dbReference type="ChEBI" id="CHEBI:29105"/>
    </cofactor>
    <text evidence="3">Binds 2 Zn(2+) ions per subunit. One is catalytic and the other provides a structural contribution.</text>
</comment>
<dbReference type="NCBIfam" id="TIGR00167">
    <property type="entry name" value="cbbA"/>
    <property type="match status" value="1"/>
</dbReference>
<feature type="binding site" evidence="3">
    <location>
        <position position="139"/>
    </location>
    <ligand>
        <name>Zn(2+)</name>
        <dbReference type="ChEBI" id="CHEBI:29105"/>
        <label>2</label>
    </ligand>
</feature>
<organism evidence="5 6">
    <name type="scientific">Oceanidesulfovibrio marinus</name>
    <dbReference type="NCBI Taxonomy" id="370038"/>
    <lineage>
        <taxon>Bacteria</taxon>
        <taxon>Pseudomonadati</taxon>
        <taxon>Thermodesulfobacteriota</taxon>
        <taxon>Desulfovibrionia</taxon>
        <taxon>Desulfovibrionales</taxon>
        <taxon>Desulfovibrionaceae</taxon>
        <taxon>Oceanidesulfovibrio</taxon>
    </lineage>
</organism>
<evidence type="ECO:0000256" key="1">
    <source>
        <dbReference type="PIRSR" id="PIRSR001359-1"/>
    </source>
</evidence>
<dbReference type="AlphaFoldDB" id="A0A6P1ZG87"/>
<reference evidence="5 6" key="1">
    <citation type="submission" date="2018-06" db="EMBL/GenBank/DDBJ databases">
        <title>Complete genome of Desulfovibrio marinus P48SEP.</title>
        <authorList>
            <person name="Crispim J.S."/>
            <person name="Vidigal P.M.P."/>
            <person name="Silva L.C.F."/>
            <person name="Araujo L.C."/>
            <person name="Laguardia C.N."/>
            <person name="Dias R.S."/>
            <person name="Sousa M.P."/>
            <person name="Paula S.O."/>
            <person name="Silva C."/>
        </authorList>
    </citation>
    <scope>NUCLEOTIDE SEQUENCE [LARGE SCALE GENOMIC DNA]</scope>
    <source>
        <strain evidence="5 6">P48SEP</strain>
    </source>
</reference>
<dbReference type="InterPro" id="IPR013785">
    <property type="entry name" value="Aldolase_TIM"/>
</dbReference>
<reference evidence="4 7" key="2">
    <citation type="submission" date="2019-04" db="EMBL/GenBank/DDBJ databases">
        <title>Isolation and culture of sulfate reducing bacteria from the cold seep of the South China Sea.</title>
        <authorList>
            <person name="Sun C."/>
            <person name="Liu R."/>
        </authorList>
    </citation>
    <scope>NUCLEOTIDE SEQUENCE [LARGE SCALE GENOMIC DNA]</scope>
    <source>
        <strain evidence="4 7">CS1</strain>
    </source>
</reference>
<keyword evidence="3" id="KW-0479">Metal-binding</keyword>
<evidence type="ECO:0000256" key="3">
    <source>
        <dbReference type="PIRSR" id="PIRSR001359-3"/>
    </source>
</evidence>
<sequence length="285" mass="30277">MIWRIVLNLVNVNELGLRYDDNWAVGHFNVHNLEFARGVVTAACENRSPAILAVGMLSIKYIGLKPLVAACRAVAEESDVPVAIHIDHSRDVELVRRALELGVTSVMFDGSALPFEENVAKTKEVVAMAHDHGATAEGEVGIVPHGTDPVSEKDMTDPDMAVEFVERTGVDLVAVSLGSIHGMKTAGASLDQDLLRALHQKIKAPLVLHGASGVLDEHVKDAVANGIRKINVNTGLQVACKNALTAQLNASPDSGLLQDFECGIAAIASAVSKKMVLFNSVNKAA</sequence>
<dbReference type="CDD" id="cd00947">
    <property type="entry name" value="TBP_aldolase_IIB"/>
    <property type="match status" value="1"/>
</dbReference>
<dbReference type="OrthoDB" id="9803995at2"/>
<feature type="binding site" evidence="2">
    <location>
        <begin position="231"/>
        <end position="234"/>
    </location>
    <ligand>
        <name>dihydroxyacetone phosphate</name>
        <dbReference type="ChEBI" id="CHEBI:57642"/>
    </ligand>
</feature>
<feature type="binding site" evidence="3">
    <location>
        <position position="209"/>
    </location>
    <ligand>
        <name>Zn(2+)</name>
        <dbReference type="ChEBI" id="CHEBI:29105"/>
        <label>1</label>
        <note>catalytic</note>
    </ligand>
</feature>
<dbReference type="Proteomes" id="UP000503251">
    <property type="component" value="Chromosome"/>
</dbReference>
<dbReference type="EMBL" id="QMIF01000015">
    <property type="protein sequence ID" value="TVM31583.1"/>
    <property type="molecule type" value="Genomic_DNA"/>
</dbReference>
<dbReference type="Pfam" id="PF01116">
    <property type="entry name" value="F_bP_aldolase"/>
    <property type="match status" value="1"/>
</dbReference>
<keyword evidence="7" id="KW-1185">Reference proteome</keyword>
<evidence type="ECO:0000256" key="2">
    <source>
        <dbReference type="PIRSR" id="PIRSR001359-2"/>
    </source>
</evidence>
<dbReference type="PIRSF" id="PIRSF001359">
    <property type="entry name" value="F_bP_aldolase_II"/>
    <property type="match status" value="1"/>
</dbReference>
<dbReference type="Proteomes" id="UP000434052">
    <property type="component" value="Unassembled WGS sequence"/>
</dbReference>
<feature type="binding site" evidence="3">
    <location>
        <position position="181"/>
    </location>
    <ligand>
        <name>Zn(2+)</name>
        <dbReference type="ChEBI" id="CHEBI:29105"/>
        <label>1</label>
        <note>catalytic</note>
    </ligand>
</feature>
<dbReference type="GO" id="GO:0005975">
    <property type="term" value="P:carbohydrate metabolic process"/>
    <property type="evidence" value="ECO:0007669"/>
    <property type="project" value="InterPro"/>
</dbReference>
<feature type="binding site" evidence="2">
    <location>
        <position position="182"/>
    </location>
    <ligand>
        <name>dihydroxyacetone phosphate</name>
        <dbReference type="ChEBI" id="CHEBI:57642"/>
    </ligand>
</feature>
<dbReference type="PANTHER" id="PTHR30304:SF0">
    <property type="entry name" value="D-TAGATOSE-1,6-BISPHOSPHATE ALDOLASE SUBUNIT GATY-RELATED"/>
    <property type="match status" value="1"/>
</dbReference>
<keyword evidence="3" id="KW-0862">Zinc</keyword>
<dbReference type="GO" id="GO:0016832">
    <property type="term" value="F:aldehyde-lyase activity"/>
    <property type="evidence" value="ECO:0007669"/>
    <property type="project" value="InterPro"/>
</dbReference>
<feature type="binding site" evidence="3">
    <location>
        <position position="109"/>
    </location>
    <ligand>
        <name>Zn(2+)</name>
        <dbReference type="ChEBI" id="CHEBI:29105"/>
        <label>2</label>
    </ligand>
</feature>
<dbReference type="InterPro" id="IPR050246">
    <property type="entry name" value="Class_II_FBP_aldolase"/>
</dbReference>
<accession>A0A6P1ZG87</accession>
<dbReference type="GO" id="GO:0008270">
    <property type="term" value="F:zinc ion binding"/>
    <property type="evidence" value="ECO:0007669"/>
    <property type="project" value="InterPro"/>
</dbReference>
<feature type="binding site" evidence="2">
    <location>
        <begin position="210"/>
        <end position="212"/>
    </location>
    <ligand>
        <name>dihydroxyacetone phosphate</name>
        <dbReference type="ChEBI" id="CHEBI:57642"/>
    </ligand>
</feature>
<evidence type="ECO:0000313" key="6">
    <source>
        <dbReference type="Proteomes" id="UP000434052"/>
    </source>
</evidence>
<evidence type="ECO:0000313" key="7">
    <source>
        <dbReference type="Proteomes" id="UP000503251"/>
    </source>
</evidence>
<gene>
    <name evidence="5" type="ORF">DQK91_18125</name>
    <name evidence="4" type="ORF">E8L03_12845</name>
</gene>
<evidence type="ECO:0000313" key="5">
    <source>
        <dbReference type="EMBL" id="TVM31583.1"/>
    </source>
</evidence>
<dbReference type="EMBL" id="CP039543">
    <property type="protein sequence ID" value="QJT09771.1"/>
    <property type="molecule type" value="Genomic_DNA"/>
</dbReference>
<feature type="binding site" evidence="3">
    <location>
        <position position="88"/>
    </location>
    <ligand>
        <name>Zn(2+)</name>
        <dbReference type="ChEBI" id="CHEBI:29105"/>
        <label>1</label>
        <note>catalytic</note>
    </ligand>
</feature>
<proteinExistence type="predicted"/>
<feature type="active site" description="Proton donor" evidence="1">
    <location>
        <position position="87"/>
    </location>
</feature>